<gene>
    <name evidence="3" type="ORF">DdX_06123</name>
</gene>
<comment type="caution">
    <text evidence="3">The sequence shown here is derived from an EMBL/GenBank/DDBJ whole genome shotgun (WGS) entry which is preliminary data.</text>
</comment>
<evidence type="ECO:0000256" key="2">
    <source>
        <dbReference type="ARBA" id="ARBA00022729"/>
    </source>
</evidence>
<organism evidence="3 4">
    <name type="scientific">Ditylenchus destructor</name>
    <dbReference type="NCBI Taxonomy" id="166010"/>
    <lineage>
        <taxon>Eukaryota</taxon>
        <taxon>Metazoa</taxon>
        <taxon>Ecdysozoa</taxon>
        <taxon>Nematoda</taxon>
        <taxon>Chromadorea</taxon>
        <taxon>Rhabditida</taxon>
        <taxon>Tylenchina</taxon>
        <taxon>Tylenchomorpha</taxon>
        <taxon>Sphaerularioidea</taxon>
        <taxon>Anguinidae</taxon>
        <taxon>Anguininae</taxon>
        <taxon>Ditylenchus</taxon>
    </lineage>
</organism>
<evidence type="ECO:0000256" key="1">
    <source>
        <dbReference type="ARBA" id="ARBA00010646"/>
    </source>
</evidence>
<dbReference type="InterPro" id="IPR017853">
    <property type="entry name" value="GH"/>
</dbReference>
<reference evidence="3" key="1">
    <citation type="submission" date="2022-01" db="EMBL/GenBank/DDBJ databases">
        <title>Genome Sequence Resource for Two Populations of Ditylenchus destructor, the Migratory Endoparasitic Phytonematode.</title>
        <authorList>
            <person name="Zhang H."/>
            <person name="Lin R."/>
            <person name="Xie B."/>
        </authorList>
    </citation>
    <scope>NUCLEOTIDE SEQUENCE</scope>
    <source>
        <strain evidence="3">BazhouSP</strain>
    </source>
</reference>
<dbReference type="PROSITE" id="PS51904">
    <property type="entry name" value="GLYCOSYL_HYDROL_F25_2"/>
    <property type="match status" value="1"/>
</dbReference>
<dbReference type="InterPro" id="IPR051595">
    <property type="entry name" value="GH25_Enzymes"/>
</dbReference>
<dbReference type="AlphaFoldDB" id="A0AAD4R9I0"/>
<comment type="similarity">
    <text evidence="1">Belongs to the glycosyl hydrolase 25 family.</text>
</comment>
<sequence>MPYCGSRRKPAVIFLNSISYEIDRSRGKSLSDFNSNKVVVDFRDSFNCNPLPYYRRDEERDEERTMSCSQGRVLVEHAQLSPFSGEAIAVEQIMYALFALFLLLLAKFSSGCQYGFDTTAAVSSDAFSCLKNSNPAYTFFLGRLLQSDGSVDNTGVQNIVNARAGGLAEGTYLVDGYLSPCVSANESCKSATDQAADAINNLNQGGGKIGRGWIQVLAKDNWPAIQTSNQQFITAMASQISAQGAQVGIQTSESDWSTVVGNWTGASQYQLWWVEINGIADYIGFQSFGGWTRPAIHQFNANQALSCSVAGNQNWFFS</sequence>
<dbReference type="GO" id="GO:0045087">
    <property type="term" value="P:innate immune response"/>
    <property type="evidence" value="ECO:0007669"/>
    <property type="project" value="TreeGrafter"/>
</dbReference>
<dbReference type="PANTHER" id="PTHR23208:SF36">
    <property type="entry name" value="LYSOZYME-RELATED"/>
    <property type="match status" value="1"/>
</dbReference>
<keyword evidence="2" id="KW-0732">Signal</keyword>
<dbReference type="GO" id="GO:0007165">
    <property type="term" value="P:signal transduction"/>
    <property type="evidence" value="ECO:0007669"/>
    <property type="project" value="TreeGrafter"/>
</dbReference>
<dbReference type="PANTHER" id="PTHR23208">
    <property type="entry name" value="LYSOZYME PROTEIN"/>
    <property type="match status" value="1"/>
</dbReference>
<keyword evidence="4" id="KW-1185">Reference proteome</keyword>
<protein>
    <submittedName>
        <fullName evidence="3">Lysozyme-like protein 5</fullName>
    </submittedName>
</protein>
<evidence type="ECO:0000313" key="4">
    <source>
        <dbReference type="Proteomes" id="UP001201812"/>
    </source>
</evidence>
<proteinExistence type="inferred from homology"/>
<accession>A0AAD4R9I0</accession>
<dbReference type="GO" id="GO:0003796">
    <property type="term" value="F:lysozyme activity"/>
    <property type="evidence" value="ECO:0007669"/>
    <property type="project" value="InterPro"/>
</dbReference>
<dbReference type="Gene3D" id="3.20.20.80">
    <property type="entry name" value="Glycosidases"/>
    <property type="match status" value="1"/>
</dbReference>
<dbReference type="GO" id="GO:0016998">
    <property type="term" value="P:cell wall macromolecule catabolic process"/>
    <property type="evidence" value="ECO:0007669"/>
    <property type="project" value="InterPro"/>
</dbReference>
<dbReference type="InterPro" id="IPR002053">
    <property type="entry name" value="Glyco_hydro_25"/>
</dbReference>
<name>A0AAD4R9I0_9BILA</name>
<evidence type="ECO:0000313" key="3">
    <source>
        <dbReference type="EMBL" id="KAI1719006.1"/>
    </source>
</evidence>
<dbReference type="EMBL" id="JAKKPZ010000007">
    <property type="protein sequence ID" value="KAI1719006.1"/>
    <property type="molecule type" value="Genomic_DNA"/>
</dbReference>
<dbReference type="Proteomes" id="UP001201812">
    <property type="component" value="Unassembled WGS sequence"/>
</dbReference>
<dbReference type="SUPFAM" id="SSF51445">
    <property type="entry name" value="(Trans)glycosidases"/>
    <property type="match status" value="1"/>
</dbReference>
<dbReference type="GO" id="GO:0009253">
    <property type="term" value="P:peptidoglycan catabolic process"/>
    <property type="evidence" value="ECO:0007669"/>
    <property type="project" value="InterPro"/>
</dbReference>